<evidence type="ECO:0000313" key="2">
    <source>
        <dbReference type="EMBL" id="PIV51958.1"/>
    </source>
</evidence>
<evidence type="ECO:0000259" key="1">
    <source>
        <dbReference type="Pfam" id="PF01978"/>
    </source>
</evidence>
<organism evidence="2 3">
    <name type="scientific">Candidatus Falkowbacteria bacterium CG02_land_8_20_14_3_00_36_14</name>
    <dbReference type="NCBI Taxonomy" id="1974560"/>
    <lineage>
        <taxon>Bacteria</taxon>
        <taxon>Candidatus Falkowiibacteriota</taxon>
    </lineage>
</organism>
<dbReference type="SUPFAM" id="SSF46785">
    <property type="entry name" value="Winged helix' DNA-binding domain"/>
    <property type="match status" value="1"/>
</dbReference>
<evidence type="ECO:0000313" key="3">
    <source>
        <dbReference type="Proteomes" id="UP000228896"/>
    </source>
</evidence>
<gene>
    <name evidence="2" type="ORF">COS18_01375</name>
</gene>
<dbReference type="CDD" id="cd00090">
    <property type="entry name" value="HTH_ARSR"/>
    <property type="match status" value="1"/>
</dbReference>
<dbReference type="InterPro" id="IPR036388">
    <property type="entry name" value="WH-like_DNA-bd_sf"/>
</dbReference>
<dbReference type="EMBL" id="PETS01000024">
    <property type="protein sequence ID" value="PIV51958.1"/>
    <property type="molecule type" value="Genomic_DNA"/>
</dbReference>
<dbReference type="Proteomes" id="UP000228896">
    <property type="component" value="Unassembled WGS sequence"/>
</dbReference>
<dbReference type="InterPro" id="IPR011991">
    <property type="entry name" value="ArsR-like_HTH"/>
</dbReference>
<dbReference type="Pfam" id="PF01978">
    <property type="entry name" value="TrmB"/>
    <property type="match status" value="1"/>
</dbReference>
<accession>A0A2M7DQF5</accession>
<comment type="caution">
    <text evidence="2">The sequence shown here is derived from an EMBL/GenBank/DDBJ whole genome shotgun (WGS) entry which is preliminary data.</text>
</comment>
<dbReference type="InterPro" id="IPR051797">
    <property type="entry name" value="TrmB-like"/>
</dbReference>
<dbReference type="InterPro" id="IPR036390">
    <property type="entry name" value="WH_DNA-bd_sf"/>
</dbReference>
<dbReference type="PANTHER" id="PTHR34293:SF1">
    <property type="entry name" value="HTH-TYPE TRANSCRIPTIONAL REGULATOR TRMBL2"/>
    <property type="match status" value="1"/>
</dbReference>
<feature type="domain" description="Transcription regulator TrmB N-terminal" evidence="1">
    <location>
        <begin position="6"/>
        <end position="72"/>
    </location>
</feature>
<sequence>MIAKILKEAGFSENSVRIYVKLLEIGYASARQLAENLNLPRPTVYDNLKLLINSGLAVEKEEANKKLFSADDVKNLQYLIRSKIEKLKKDDQIISELLPNLNAKIKALEPKIKFYAGVEGIKQVLKDLLWYENMETLTMWPINEMVEILSKDYFENLNRRRIRRKIAIKGIWPRDKAVNFKDYPFLGVGPGHLRELRLAPRGMTWNMSYWLYADKVAFISSRAESFGFVIHSRDFSDLIKAQFAQIWKLSKPIKAQPQYTDEFLKTV</sequence>
<dbReference type="Gene3D" id="1.10.10.10">
    <property type="entry name" value="Winged helix-like DNA-binding domain superfamily/Winged helix DNA-binding domain"/>
    <property type="match status" value="1"/>
</dbReference>
<dbReference type="AlphaFoldDB" id="A0A2M7DQF5"/>
<name>A0A2M7DQF5_9BACT</name>
<reference evidence="3" key="1">
    <citation type="submission" date="2017-09" db="EMBL/GenBank/DDBJ databases">
        <title>Depth-based differentiation of microbial function through sediment-hosted aquifers and enrichment of novel symbionts in the deep terrestrial subsurface.</title>
        <authorList>
            <person name="Probst A.J."/>
            <person name="Ladd B."/>
            <person name="Jarett J.K."/>
            <person name="Geller-Mcgrath D.E."/>
            <person name="Sieber C.M.K."/>
            <person name="Emerson J.B."/>
            <person name="Anantharaman K."/>
            <person name="Thomas B.C."/>
            <person name="Malmstrom R."/>
            <person name="Stieglmeier M."/>
            <person name="Klingl A."/>
            <person name="Woyke T."/>
            <person name="Ryan C.M."/>
            <person name="Banfield J.F."/>
        </authorList>
    </citation>
    <scope>NUCLEOTIDE SEQUENCE [LARGE SCALE GENOMIC DNA]</scope>
</reference>
<proteinExistence type="predicted"/>
<protein>
    <recommendedName>
        <fullName evidence="1">Transcription regulator TrmB N-terminal domain-containing protein</fullName>
    </recommendedName>
</protein>
<dbReference type="InterPro" id="IPR002831">
    <property type="entry name" value="Tscrpt_reg_TrmB_N"/>
</dbReference>
<dbReference type="PANTHER" id="PTHR34293">
    <property type="entry name" value="HTH-TYPE TRANSCRIPTIONAL REGULATOR TRMBL2"/>
    <property type="match status" value="1"/>
</dbReference>